<dbReference type="EMBL" id="MU267629">
    <property type="protein sequence ID" value="KAH7913524.1"/>
    <property type="molecule type" value="Genomic_DNA"/>
</dbReference>
<protein>
    <submittedName>
        <fullName evidence="1">Glutathione S-transferase</fullName>
    </submittedName>
</protein>
<sequence length="219" mass="24784">MVLKIHGSIKLPCGQRVACICNEKKIPYEFVPVDMSQQEHKKAPYTDFQPFGQVPYIDDDGFILFESRAICRYLVKKYANQGTQGLIPSGDLEAEAIFERGVSIEIETFNPFAADIAIEKYFKARGGGQPDEKRVAELVSDFHKKLDVYELLLSKHDYIGGDEVTLADLFHLPFGCLTQSLGLDELFIDHTKRPNVARWWTVITNRSSWIAVVKEAQGL</sequence>
<keyword evidence="2" id="KW-1185">Reference proteome</keyword>
<reference evidence="1" key="1">
    <citation type="journal article" date="2021" name="New Phytol.">
        <title>Evolutionary innovations through gain and loss of genes in the ectomycorrhizal Boletales.</title>
        <authorList>
            <person name="Wu G."/>
            <person name="Miyauchi S."/>
            <person name="Morin E."/>
            <person name="Kuo A."/>
            <person name="Drula E."/>
            <person name="Varga T."/>
            <person name="Kohler A."/>
            <person name="Feng B."/>
            <person name="Cao Y."/>
            <person name="Lipzen A."/>
            <person name="Daum C."/>
            <person name="Hundley H."/>
            <person name="Pangilinan J."/>
            <person name="Johnson J."/>
            <person name="Barry K."/>
            <person name="LaButti K."/>
            <person name="Ng V."/>
            <person name="Ahrendt S."/>
            <person name="Min B."/>
            <person name="Choi I.G."/>
            <person name="Park H."/>
            <person name="Plett J.M."/>
            <person name="Magnuson J."/>
            <person name="Spatafora J.W."/>
            <person name="Nagy L.G."/>
            <person name="Henrissat B."/>
            <person name="Grigoriev I.V."/>
            <person name="Yang Z.L."/>
            <person name="Xu J."/>
            <person name="Martin F.M."/>
        </authorList>
    </citation>
    <scope>NUCLEOTIDE SEQUENCE</scope>
    <source>
        <strain evidence="1">ATCC 28755</strain>
    </source>
</reference>
<name>A0ACB8AJH3_9AGAM</name>
<proteinExistence type="predicted"/>
<organism evidence="1 2">
    <name type="scientific">Hygrophoropsis aurantiaca</name>
    <dbReference type="NCBI Taxonomy" id="72124"/>
    <lineage>
        <taxon>Eukaryota</taxon>
        <taxon>Fungi</taxon>
        <taxon>Dikarya</taxon>
        <taxon>Basidiomycota</taxon>
        <taxon>Agaricomycotina</taxon>
        <taxon>Agaricomycetes</taxon>
        <taxon>Agaricomycetidae</taxon>
        <taxon>Boletales</taxon>
        <taxon>Coniophorineae</taxon>
        <taxon>Hygrophoropsidaceae</taxon>
        <taxon>Hygrophoropsis</taxon>
    </lineage>
</organism>
<evidence type="ECO:0000313" key="1">
    <source>
        <dbReference type="EMBL" id="KAH7913524.1"/>
    </source>
</evidence>
<accession>A0ACB8AJH3</accession>
<comment type="caution">
    <text evidence="1">The sequence shown here is derived from an EMBL/GenBank/DDBJ whole genome shotgun (WGS) entry which is preliminary data.</text>
</comment>
<gene>
    <name evidence="1" type="ORF">BJ138DRAFT_1134020</name>
</gene>
<dbReference type="Proteomes" id="UP000790377">
    <property type="component" value="Unassembled WGS sequence"/>
</dbReference>
<evidence type="ECO:0000313" key="2">
    <source>
        <dbReference type="Proteomes" id="UP000790377"/>
    </source>
</evidence>